<keyword evidence="2" id="KW-1185">Reference proteome</keyword>
<organism evidence="1 2">
    <name type="scientific">Aspergillus aculeatinus CBS 121060</name>
    <dbReference type="NCBI Taxonomy" id="1448322"/>
    <lineage>
        <taxon>Eukaryota</taxon>
        <taxon>Fungi</taxon>
        <taxon>Dikarya</taxon>
        <taxon>Ascomycota</taxon>
        <taxon>Pezizomycotina</taxon>
        <taxon>Eurotiomycetes</taxon>
        <taxon>Eurotiomycetidae</taxon>
        <taxon>Eurotiales</taxon>
        <taxon>Aspergillaceae</taxon>
        <taxon>Aspergillus</taxon>
        <taxon>Aspergillus subgen. Circumdati</taxon>
    </lineage>
</organism>
<gene>
    <name evidence="1" type="ORF">BO66DRAFT_394623</name>
</gene>
<dbReference type="EMBL" id="KZ824982">
    <property type="protein sequence ID" value="RAH66484.1"/>
    <property type="molecule type" value="Genomic_DNA"/>
</dbReference>
<protein>
    <submittedName>
        <fullName evidence="1">DUF1746-domain-containing protein</fullName>
    </submittedName>
</protein>
<dbReference type="Proteomes" id="UP000249661">
    <property type="component" value="Unassembled WGS sequence"/>
</dbReference>
<proteinExistence type="predicted"/>
<reference evidence="1" key="1">
    <citation type="submission" date="2018-02" db="EMBL/GenBank/DDBJ databases">
        <title>The genomes of Aspergillus section Nigri reveals drivers in fungal speciation.</title>
        <authorList>
            <consortium name="DOE Joint Genome Institute"/>
            <person name="Vesth T.C."/>
            <person name="Nybo J."/>
            <person name="Theobald S."/>
            <person name="Brandl J."/>
            <person name="Frisvad J.C."/>
            <person name="Nielsen K.F."/>
            <person name="Lyhne E.K."/>
            <person name="Kogle M.E."/>
            <person name="Kuo A."/>
            <person name="Riley R."/>
            <person name="Clum A."/>
            <person name="Nolan M."/>
            <person name="Lipzen A."/>
            <person name="Salamov A."/>
            <person name="Henrissat B."/>
            <person name="Wiebenga A."/>
            <person name="De vries R.P."/>
            <person name="Grigoriev I.V."/>
            <person name="Mortensen U.H."/>
            <person name="Andersen M.R."/>
            <person name="Baker S.E."/>
        </authorList>
    </citation>
    <scope>NUCLEOTIDE SEQUENCE</scope>
    <source>
        <strain evidence="1">CBS 121060</strain>
    </source>
</reference>
<evidence type="ECO:0000313" key="2">
    <source>
        <dbReference type="Proteomes" id="UP000249661"/>
    </source>
</evidence>
<accession>A0ACD1GYW4</accession>
<sequence length="393" mass="42296">MTTPDVYRDAEYFADVSGLSPGLVAGPPSSSGSTTGSTTGSNGRHDERMKKIQSTAKVAFIDRLLRDLDILIYCELSALYYMDCSIILFALRAIVQLIFFTPKAPPFDPTRNQPFVGAIFLSNLFCMLCHTLFAAPEAGEETRGYIHGGLFIDFIGQKAPVPLARLLSMDVLVLLLDLVMLGLVVERVKSVEAQQQQQGLIGTATGQGSRSNILSAIINGMGQDHDSEERGVLRGAATGTITTDDRTTQVPVSRQPSRQDRAEDHDHDHNTMIDERTELLADPAETGLDLGRSTAAAKDGHPLDRFASGQAVIMDVGLVDVVREQWRYTPATTGRSSLRFANPQQAAAFMAGFRDAMNGRSTERNAQTPATATATATANNPNPAPDANGIVSA</sequence>
<evidence type="ECO:0000313" key="1">
    <source>
        <dbReference type="EMBL" id="RAH66484.1"/>
    </source>
</evidence>
<name>A0ACD1GYW4_9EURO</name>